<dbReference type="InterPro" id="IPR038717">
    <property type="entry name" value="Tc1-like_DDE_dom"/>
</dbReference>
<dbReference type="InterPro" id="IPR027469">
    <property type="entry name" value="Cation_efflux_TMD_sf"/>
</dbReference>
<feature type="domain" description="Cation efflux protein cytoplasmic" evidence="26">
    <location>
        <begin position="596"/>
        <end position="667"/>
    </location>
</feature>
<keyword evidence="9" id="KW-0479">Metal-binding</keyword>
<keyword evidence="6" id="KW-0050">Antiport</keyword>
<dbReference type="Pfam" id="PF13358">
    <property type="entry name" value="DDE_3"/>
    <property type="match status" value="1"/>
</dbReference>
<dbReference type="Pfam" id="PF16916">
    <property type="entry name" value="ZT_dimer"/>
    <property type="match status" value="1"/>
</dbReference>
<evidence type="ECO:0000256" key="5">
    <source>
        <dbReference type="ARBA" id="ARBA00022448"/>
    </source>
</evidence>
<dbReference type="GO" id="GO:0015074">
    <property type="term" value="P:DNA integration"/>
    <property type="evidence" value="ECO:0007669"/>
    <property type="project" value="InterPro"/>
</dbReference>
<dbReference type="SUPFAM" id="SSF161111">
    <property type="entry name" value="Cation efflux protein transmembrane domain-like"/>
    <property type="match status" value="1"/>
</dbReference>
<evidence type="ECO:0000256" key="3">
    <source>
        <dbReference type="ARBA" id="ARBA00008873"/>
    </source>
</evidence>
<evidence type="ECO:0000256" key="1">
    <source>
        <dbReference type="ARBA" id="ARBA00004638"/>
    </source>
</evidence>
<evidence type="ECO:0000256" key="4">
    <source>
        <dbReference type="ARBA" id="ARBA00011738"/>
    </source>
</evidence>
<dbReference type="InterPro" id="IPR036837">
    <property type="entry name" value="Cation_efflux_CTD_sf"/>
</dbReference>
<gene>
    <name evidence="27" type="ORF">J4Q44_G00059510</name>
</gene>
<reference evidence="27 28" key="1">
    <citation type="submission" date="2021-04" db="EMBL/GenBank/DDBJ databases">
        <authorList>
            <person name="De Guttry C."/>
            <person name="Zahm M."/>
            <person name="Klopp C."/>
            <person name="Cabau C."/>
            <person name="Louis A."/>
            <person name="Berthelot C."/>
            <person name="Parey E."/>
            <person name="Roest Crollius H."/>
            <person name="Montfort J."/>
            <person name="Robinson-Rechavi M."/>
            <person name="Bucao C."/>
            <person name="Bouchez O."/>
            <person name="Gislard M."/>
            <person name="Lluch J."/>
            <person name="Milhes M."/>
            <person name="Lampietro C."/>
            <person name="Lopez Roques C."/>
            <person name="Donnadieu C."/>
            <person name="Braasch I."/>
            <person name="Desvignes T."/>
            <person name="Postlethwait J."/>
            <person name="Bobe J."/>
            <person name="Wedekind C."/>
            <person name="Guiguen Y."/>
        </authorList>
    </citation>
    <scope>NUCLEOTIDE SEQUENCE [LARGE SCALE GENOMIC DNA]</scope>
    <source>
        <strain evidence="27">Cs_M1</strain>
        <tissue evidence="27">Blood</tissue>
    </source>
</reference>
<evidence type="ECO:0000256" key="16">
    <source>
        <dbReference type="ARBA" id="ARBA00033403"/>
    </source>
</evidence>
<keyword evidence="10" id="KW-0862">Zinc</keyword>
<comment type="subunit">
    <text evidence="4">Homodimer.</text>
</comment>
<dbReference type="GO" id="GO:0003677">
    <property type="term" value="F:DNA binding"/>
    <property type="evidence" value="ECO:0007669"/>
    <property type="project" value="InterPro"/>
</dbReference>
<evidence type="ECO:0000256" key="6">
    <source>
        <dbReference type="ARBA" id="ARBA00022449"/>
    </source>
</evidence>
<evidence type="ECO:0000256" key="9">
    <source>
        <dbReference type="ARBA" id="ARBA00022723"/>
    </source>
</evidence>
<dbReference type="GO" id="GO:0030073">
    <property type="term" value="P:insulin secretion"/>
    <property type="evidence" value="ECO:0007669"/>
    <property type="project" value="TreeGrafter"/>
</dbReference>
<comment type="function">
    <text evidence="17">Proton-coupled zinc ion antiporter mediating the entry of zinc into the lumen of pancreatic beta cell secretory granules, thereby regulating insulin secretion.</text>
</comment>
<feature type="compositionally biased region" description="Basic and acidic residues" evidence="21">
    <location>
        <begin position="496"/>
        <end position="508"/>
    </location>
</feature>
<dbReference type="Proteomes" id="UP001356427">
    <property type="component" value="Unassembled WGS sequence"/>
</dbReference>
<dbReference type="EMBL" id="JAGTTL010000004">
    <property type="protein sequence ID" value="KAK6323612.1"/>
    <property type="molecule type" value="Genomic_DNA"/>
</dbReference>
<dbReference type="InterPro" id="IPR002524">
    <property type="entry name" value="Cation_efflux"/>
</dbReference>
<feature type="domain" description="Transposase Tc1-like" evidence="23">
    <location>
        <begin position="20"/>
        <end position="90"/>
    </location>
</feature>
<dbReference type="GO" id="GO:0005385">
    <property type="term" value="F:zinc ion transmembrane transporter activity"/>
    <property type="evidence" value="ECO:0007669"/>
    <property type="project" value="TreeGrafter"/>
</dbReference>
<keyword evidence="28" id="KW-1185">Reference proteome</keyword>
<comment type="catalytic activity">
    <reaction evidence="20">
        <text>Zn(2+)(in) + 2 H(+)(out) = Zn(2+)(out) + 2 H(+)(in)</text>
        <dbReference type="Rhea" id="RHEA:72627"/>
        <dbReference type="ChEBI" id="CHEBI:15378"/>
        <dbReference type="ChEBI" id="CHEBI:29105"/>
    </reaction>
</comment>
<feature type="transmembrane region" description="Helical" evidence="22">
    <location>
        <begin position="389"/>
        <end position="408"/>
    </location>
</feature>
<dbReference type="GO" id="GO:0005886">
    <property type="term" value="C:plasma membrane"/>
    <property type="evidence" value="ECO:0007669"/>
    <property type="project" value="UniProtKB-SubCell"/>
</dbReference>
<dbReference type="GO" id="GO:0030658">
    <property type="term" value="C:transport vesicle membrane"/>
    <property type="evidence" value="ECO:0007669"/>
    <property type="project" value="UniProtKB-SubCell"/>
</dbReference>
<evidence type="ECO:0000256" key="19">
    <source>
        <dbReference type="ARBA" id="ARBA00042037"/>
    </source>
</evidence>
<dbReference type="AlphaFoldDB" id="A0AAN8MB99"/>
<dbReference type="Pfam" id="PF01498">
    <property type="entry name" value="HTH_Tnp_Tc3_2"/>
    <property type="match status" value="1"/>
</dbReference>
<sequence>MTVNHPRSGAPCKISPRGASMIMRKVRDQPRTTRQDLVNDLKRAGTTVSKKTISNTLRRHGLKSCSARKVPLLKPAHVQARLKFANDHLDDPEEEWEKVMWSDETKIELFGLNSTRRVWRKKKDEYNPKNTIPTVKHGGGNIILWGCFSAKGTGRLHRIEGRMDGAMYREILANNLLPSVRALKMGRGWVFQHDNDPKHTARATKEWLRKKHLKVLEWPSQSLDLNPIENLWRELKVRIAQRQPRNLKDLEKHEIMFRKDPEKTQLVTEKGTMYSITMGSVSTDEIMQMEKDSNIKHCHDNSQAMEDREREKQLARKRLYVVSAVCLVFMIGEILGGYFAGSLAVMTDAAHLLVDFASFIISLVSLWLSSRPATRTLSYGWHRAEILGALLSVVTIWLVTGVLVYLAVQRLISGNYEIEGTIMLITSGCAVLANIIMAFTLHQSGHGHSHGGLSSGHGHSHGTNDKGNHGHSHAAGDGHGHSHKSNHSHSNGNQENHSHGNGDVEQHGGVDGQQQKSAGSRPQANASVRAAFVHVVGDLLQSISVLVSAIIIFFKPEYKIADPICTFLFSIFVLGTTITIMRDILLVLMEGTPAGVKHGEVRDRLLAVKGVKSVHSLHIWALTMNQTLLSAHVAIDDVVDAQSVLREMTQTCFSNYNFHSVTLQLEQQADQKPGCSLCEDPKM</sequence>
<dbReference type="GO" id="GO:0010043">
    <property type="term" value="P:response to zinc ion"/>
    <property type="evidence" value="ECO:0007669"/>
    <property type="project" value="TreeGrafter"/>
</dbReference>
<evidence type="ECO:0000256" key="22">
    <source>
        <dbReference type="SAM" id="Phobius"/>
    </source>
</evidence>
<keyword evidence="15" id="KW-0968">Cytoplasmic vesicle</keyword>
<evidence type="ECO:0000256" key="13">
    <source>
        <dbReference type="ARBA" id="ARBA00023065"/>
    </source>
</evidence>
<evidence type="ECO:0000256" key="21">
    <source>
        <dbReference type="SAM" id="MobiDB-lite"/>
    </source>
</evidence>
<evidence type="ECO:0000256" key="15">
    <source>
        <dbReference type="ARBA" id="ARBA00023329"/>
    </source>
</evidence>
<proteinExistence type="inferred from homology"/>
<comment type="subcellular location">
    <subcellularLocation>
        <location evidence="2">Cell membrane</location>
        <topology evidence="2">Multi-pass membrane protein</topology>
    </subcellularLocation>
    <subcellularLocation>
        <location evidence="1">Cytoplasmic vesicle</location>
        <location evidence="1">Secretory vesicle membrane</location>
        <topology evidence="1">Multi-pass membrane protein</topology>
    </subcellularLocation>
</comment>
<evidence type="ECO:0000256" key="20">
    <source>
        <dbReference type="ARBA" id="ARBA00048349"/>
    </source>
</evidence>
<dbReference type="InterPro" id="IPR036397">
    <property type="entry name" value="RNaseH_sf"/>
</dbReference>
<feature type="region of interest" description="Disordered" evidence="21">
    <location>
        <begin position="448"/>
        <end position="523"/>
    </location>
</feature>
<feature type="transmembrane region" description="Helical" evidence="22">
    <location>
        <begin position="560"/>
        <end position="581"/>
    </location>
</feature>
<feature type="domain" description="Cation efflux protein transmembrane" evidence="24">
    <location>
        <begin position="320"/>
        <end position="589"/>
    </location>
</feature>
<evidence type="ECO:0000259" key="24">
    <source>
        <dbReference type="Pfam" id="PF01545"/>
    </source>
</evidence>
<accession>A0AAN8MB99</accession>
<name>A0AAN8MB99_9TELE</name>
<evidence type="ECO:0000256" key="2">
    <source>
        <dbReference type="ARBA" id="ARBA00004651"/>
    </source>
</evidence>
<dbReference type="GO" id="GO:0015297">
    <property type="term" value="F:antiporter activity"/>
    <property type="evidence" value="ECO:0007669"/>
    <property type="project" value="UniProtKB-KW"/>
</dbReference>
<evidence type="ECO:0000256" key="10">
    <source>
        <dbReference type="ARBA" id="ARBA00022833"/>
    </source>
</evidence>
<dbReference type="InterPro" id="IPR027470">
    <property type="entry name" value="Cation_efflux_CTD"/>
</dbReference>
<evidence type="ECO:0000313" key="27">
    <source>
        <dbReference type="EMBL" id="KAK6323612.1"/>
    </source>
</evidence>
<dbReference type="NCBIfam" id="TIGR01297">
    <property type="entry name" value="CDF"/>
    <property type="match status" value="1"/>
</dbReference>
<dbReference type="PANTHER" id="PTHR11562:SF37">
    <property type="entry name" value="PROTON-COUPLED ZINC ANTIPORTER SLC30A8"/>
    <property type="match status" value="1"/>
</dbReference>
<evidence type="ECO:0000256" key="17">
    <source>
        <dbReference type="ARBA" id="ARBA00037214"/>
    </source>
</evidence>
<dbReference type="GO" id="GO:0006313">
    <property type="term" value="P:DNA transposition"/>
    <property type="evidence" value="ECO:0007669"/>
    <property type="project" value="InterPro"/>
</dbReference>
<comment type="caution">
    <text evidence="27">The sequence shown here is derived from an EMBL/GenBank/DDBJ whole genome shotgun (WGS) entry which is preliminary data.</text>
</comment>
<evidence type="ECO:0000259" key="23">
    <source>
        <dbReference type="Pfam" id="PF01498"/>
    </source>
</evidence>
<keyword evidence="5" id="KW-0813">Transport</keyword>
<dbReference type="PANTHER" id="PTHR11562">
    <property type="entry name" value="CATION EFFLUX PROTEIN/ ZINC TRANSPORTER"/>
    <property type="match status" value="1"/>
</dbReference>
<evidence type="ECO:0000256" key="11">
    <source>
        <dbReference type="ARBA" id="ARBA00022906"/>
    </source>
</evidence>
<feature type="transmembrane region" description="Helical" evidence="22">
    <location>
        <begin position="531"/>
        <end position="554"/>
    </location>
</feature>
<dbReference type="Pfam" id="PF01545">
    <property type="entry name" value="Cation_efflux"/>
    <property type="match status" value="1"/>
</dbReference>
<evidence type="ECO:0000256" key="8">
    <source>
        <dbReference type="ARBA" id="ARBA00022692"/>
    </source>
</evidence>
<dbReference type="Gene3D" id="3.30.420.10">
    <property type="entry name" value="Ribonuclease H-like superfamily/Ribonuclease H"/>
    <property type="match status" value="1"/>
</dbReference>
<evidence type="ECO:0000259" key="26">
    <source>
        <dbReference type="Pfam" id="PF16916"/>
    </source>
</evidence>
<feature type="transmembrane region" description="Helical" evidence="22">
    <location>
        <begin position="420"/>
        <end position="441"/>
    </location>
</feature>
<dbReference type="InterPro" id="IPR050681">
    <property type="entry name" value="CDF/SLC30A"/>
</dbReference>
<evidence type="ECO:0000313" key="28">
    <source>
        <dbReference type="Proteomes" id="UP001356427"/>
    </source>
</evidence>
<dbReference type="GO" id="GO:0046872">
    <property type="term" value="F:metal ion binding"/>
    <property type="evidence" value="ECO:0007669"/>
    <property type="project" value="UniProtKB-KW"/>
</dbReference>
<comment type="similarity">
    <text evidence="3">Belongs to the cation diffusion facilitator (CDF) transporter (TC 2.A.4) family. SLC30A subfamily.</text>
</comment>
<feature type="domain" description="Tc1-like transposase DDE" evidence="25">
    <location>
        <begin position="99"/>
        <end position="250"/>
    </location>
</feature>
<keyword evidence="11" id="KW-0864">Zinc transport</keyword>
<evidence type="ECO:0000256" key="7">
    <source>
        <dbReference type="ARBA" id="ARBA00022475"/>
    </source>
</evidence>
<feature type="transmembrane region" description="Helical" evidence="22">
    <location>
        <begin position="349"/>
        <end position="368"/>
    </location>
</feature>
<feature type="compositionally biased region" description="Polar residues" evidence="21">
    <location>
        <begin position="512"/>
        <end position="523"/>
    </location>
</feature>
<dbReference type="Gene3D" id="1.20.1510.10">
    <property type="entry name" value="Cation efflux protein transmembrane domain"/>
    <property type="match status" value="1"/>
</dbReference>
<dbReference type="GO" id="GO:0009749">
    <property type="term" value="P:response to glucose"/>
    <property type="evidence" value="ECO:0007669"/>
    <property type="project" value="TreeGrafter"/>
</dbReference>
<dbReference type="SUPFAM" id="SSF160240">
    <property type="entry name" value="Cation efflux protein cytoplasmic domain-like"/>
    <property type="match status" value="1"/>
</dbReference>
<protein>
    <recommendedName>
        <fullName evidence="18">Proton-coupled zinc antiporter SLC30A8</fullName>
    </recommendedName>
    <alternativeName>
        <fullName evidence="16">Solute carrier family 30 member 8</fullName>
    </alternativeName>
    <alternativeName>
        <fullName evidence="19">Zinc transporter 8</fullName>
    </alternativeName>
</protein>
<dbReference type="InterPro" id="IPR002492">
    <property type="entry name" value="Transposase_Tc1-like"/>
</dbReference>
<evidence type="ECO:0000256" key="12">
    <source>
        <dbReference type="ARBA" id="ARBA00022989"/>
    </source>
</evidence>
<keyword evidence="13" id="KW-0406">Ion transport</keyword>
<keyword evidence="14 22" id="KW-0472">Membrane</keyword>
<keyword evidence="12 22" id="KW-1133">Transmembrane helix</keyword>
<feature type="transmembrane region" description="Helical" evidence="22">
    <location>
        <begin position="319"/>
        <end position="343"/>
    </location>
</feature>
<evidence type="ECO:0000256" key="14">
    <source>
        <dbReference type="ARBA" id="ARBA00023136"/>
    </source>
</evidence>
<feature type="compositionally biased region" description="Basic and acidic residues" evidence="21">
    <location>
        <begin position="462"/>
        <end position="480"/>
    </location>
</feature>
<evidence type="ECO:0000259" key="25">
    <source>
        <dbReference type="Pfam" id="PF13358"/>
    </source>
</evidence>
<keyword evidence="8 22" id="KW-0812">Transmembrane</keyword>
<evidence type="ECO:0000256" key="18">
    <source>
        <dbReference type="ARBA" id="ARBA00040844"/>
    </source>
</evidence>
<keyword evidence="7" id="KW-1003">Cell membrane</keyword>
<organism evidence="27 28">
    <name type="scientific">Coregonus suidteri</name>
    <dbReference type="NCBI Taxonomy" id="861788"/>
    <lineage>
        <taxon>Eukaryota</taxon>
        <taxon>Metazoa</taxon>
        <taxon>Chordata</taxon>
        <taxon>Craniata</taxon>
        <taxon>Vertebrata</taxon>
        <taxon>Euteleostomi</taxon>
        <taxon>Actinopterygii</taxon>
        <taxon>Neopterygii</taxon>
        <taxon>Teleostei</taxon>
        <taxon>Protacanthopterygii</taxon>
        <taxon>Salmoniformes</taxon>
        <taxon>Salmonidae</taxon>
        <taxon>Coregoninae</taxon>
        <taxon>Coregonus</taxon>
    </lineage>
</organism>
<dbReference type="InterPro" id="IPR058533">
    <property type="entry name" value="Cation_efflux_TM"/>
</dbReference>